<organism evidence="2 3">
    <name type="scientific">Parasphingorhabdus flavimaris</name>
    <dbReference type="NCBI Taxonomy" id="266812"/>
    <lineage>
        <taxon>Bacteria</taxon>
        <taxon>Pseudomonadati</taxon>
        <taxon>Pseudomonadota</taxon>
        <taxon>Alphaproteobacteria</taxon>
        <taxon>Sphingomonadales</taxon>
        <taxon>Sphingomonadaceae</taxon>
        <taxon>Parasphingorhabdus</taxon>
    </lineage>
</organism>
<reference evidence="2 3" key="1">
    <citation type="submission" date="2020-06" db="EMBL/GenBank/DDBJ databases">
        <authorList>
            <person name="Kim S.-J."/>
            <person name="Park S.-J."/>
        </authorList>
    </citation>
    <scope>NUCLEOTIDE SEQUENCE [LARGE SCALE GENOMIC DNA]</scope>
    <source>
        <strain evidence="2 3">SW-151</strain>
    </source>
</reference>
<accession>A0ABX2N076</accession>
<dbReference type="Proteomes" id="UP000652427">
    <property type="component" value="Unassembled WGS sequence"/>
</dbReference>
<proteinExistence type="predicted"/>
<evidence type="ECO:0000313" key="3">
    <source>
        <dbReference type="Proteomes" id="UP000652427"/>
    </source>
</evidence>
<feature type="signal peptide" evidence="1">
    <location>
        <begin position="1"/>
        <end position="21"/>
    </location>
</feature>
<keyword evidence="3" id="KW-1185">Reference proteome</keyword>
<keyword evidence="1" id="KW-0732">Signal</keyword>
<comment type="caution">
    <text evidence="2">The sequence shown here is derived from an EMBL/GenBank/DDBJ whole genome shotgun (WGS) entry which is preliminary data.</text>
</comment>
<dbReference type="EMBL" id="JABWMH010000001">
    <property type="protein sequence ID" value="NVD27087.1"/>
    <property type="molecule type" value="Genomic_DNA"/>
</dbReference>
<dbReference type="RefSeq" id="WP_176278570.1">
    <property type="nucleotide sequence ID" value="NZ_JABWMH010000001.1"/>
</dbReference>
<name>A0ABX2N076_9SPHN</name>
<sequence>MRKRFILLSLALTAISTPLAAKESLGIFNSWGAFRDAEIPRCYAIAESEEINGKAERKSFASIGFWPKRKIRRQFHVRLSRDRSSNSRVIVSIAGRRFQLTANRSDGWSQDKRMDAAIIAAIRSSTSMTVESVGRDGKSIVDAYRLRGAATAIDAASLGCSRLR</sequence>
<evidence type="ECO:0000256" key="1">
    <source>
        <dbReference type="SAM" id="SignalP"/>
    </source>
</evidence>
<protein>
    <submittedName>
        <fullName evidence="2">Uncharacterized protein</fullName>
    </submittedName>
</protein>
<feature type="chain" id="PRO_5046482998" evidence="1">
    <location>
        <begin position="22"/>
        <end position="164"/>
    </location>
</feature>
<gene>
    <name evidence="2" type="ORF">HUO14_04080</name>
</gene>
<evidence type="ECO:0000313" key="2">
    <source>
        <dbReference type="EMBL" id="NVD27087.1"/>
    </source>
</evidence>